<dbReference type="EMBL" id="CP048029">
    <property type="protein sequence ID" value="QIK37090.1"/>
    <property type="molecule type" value="Genomic_DNA"/>
</dbReference>
<feature type="domain" description="MOFRL" evidence="1">
    <location>
        <begin position="3"/>
        <end position="57"/>
    </location>
</feature>
<dbReference type="Proteomes" id="UP000502699">
    <property type="component" value="Chromosome"/>
</dbReference>
<dbReference type="RefSeq" id="WP_166269863.1">
    <property type="nucleotide sequence ID" value="NZ_CP048029.1"/>
</dbReference>
<dbReference type="InterPro" id="IPR037035">
    <property type="entry name" value="GK-like_C_sf"/>
</dbReference>
<name>A0A6G7VB06_9GAMM</name>
<sequence>MAPHEDAGALIDGQTVARGELAGLAARFCLERFDSGRFLETSGDLLHTGPTGTNVMDLVIGYRADSRVARPQNGSG</sequence>
<accession>A0A6G7VB06</accession>
<gene>
    <name evidence="2" type="ORF">GWK36_02700</name>
</gene>
<evidence type="ECO:0000313" key="2">
    <source>
        <dbReference type="EMBL" id="QIK37090.1"/>
    </source>
</evidence>
<organism evidence="2 3">
    <name type="scientific">Caldichromatium japonicum</name>
    <dbReference type="NCBI Taxonomy" id="2699430"/>
    <lineage>
        <taxon>Bacteria</taxon>
        <taxon>Pseudomonadati</taxon>
        <taxon>Pseudomonadota</taxon>
        <taxon>Gammaproteobacteria</taxon>
        <taxon>Chromatiales</taxon>
        <taxon>Chromatiaceae</taxon>
        <taxon>Caldichromatium</taxon>
    </lineage>
</organism>
<dbReference type="AlphaFoldDB" id="A0A6G7VB06"/>
<proteinExistence type="predicted"/>
<keyword evidence="3" id="KW-1185">Reference proteome</keyword>
<dbReference type="SUPFAM" id="SSF82544">
    <property type="entry name" value="GckA/TtuD-like"/>
    <property type="match status" value="1"/>
</dbReference>
<evidence type="ECO:0000313" key="3">
    <source>
        <dbReference type="Proteomes" id="UP000502699"/>
    </source>
</evidence>
<dbReference type="InterPro" id="IPR007835">
    <property type="entry name" value="MOFRL"/>
</dbReference>
<reference evidence="3" key="1">
    <citation type="submission" date="2020-01" db="EMBL/GenBank/DDBJ databases">
        <title>Caldichromatium gen. nov., sp. nov., a thermophilic purple sulfur bacterium member of the family Chromatiaceae isolated from Nakabusa hot spring, Japan.</title>
        <authorList>
            <person name="Saini M.K."/>
            <person name="Hanada S."/>
            <person name="Tank M."/>
        </authorList>
    </citation>
    <scope>NUCLEOTIDE SEQUENCE [LARGE SCALE GENOMIC DNA]</scope>
    <source>
        <strain evidence="3">No.7</strain>
    </source>
</reference>
<protein>
    <recommendedName>
        <fullName evidence="1">MOFRL domain-containing protein</fullName>
    </recommendedName>
</protein>
<dbReference type="Gene3D" id="3.40.1480.10">
    <property type="entry name" value="MOFRL domain"/>
    <property type="match status" value="1"/>
</dbReference>
<dbReference type="KEGG" id="cjap:GWK36_02700"/>
<evidence type="ECO:0000259" key="1">
    <source>
        <dbReference type="Pfam" id="PF05161"/>
    </source>
</evidence>
<dbReference type="Pfam" id="PF05161">
    <property type="entry name" value="MOFRL"/>
    <property type="match status" value="1"/>
</dbReference>